<dbReference type="RefSeq" id="WP_267624027.1">
    <property type="nucleotide sequence ID" value="NZ_JAODIW010000008.1"/>
</dbReference>
<feature type="transmembrane region" description="Helical" evidence="1">
    <location>
        <begin position="249"/>
        <end position="268"/>
    </location>
</feature>
<feature type="transmembrane region" description="Helical" evidence="1">
    <location>
        <begin position="274"/>
        <end position="295"/>
    </location>
</feature>
<feature type="transmembrane region" description="Helical" evidence="1">
    <location>
        <begin position="192"/>
        <end position="210"/>
    </location>
</feature>
<feature type="transmembrane region" description="Helical" evidence="1">
    <location>
        <begin position="222"/>
        <end position="242"/>
    </location>
</feature>
<accession>A0ABD5PC80</accession>
<dbReference type="EMBL" id="JBHSDS010000006">
    <property type="protein sequence ID" value="MFC4358293.1"/>
    <property type="molecule type" value="Genomic_DNA"/>
</dbReference>
<keyword evidence="3" id="KW-1185">Reference proteome</keyword>
<keyword evidence="1" id="KW-0812">Transmembrane</keyword>
<keyword evidence="1" id="KW-1133">Transmembrane helix</keyword>
<sequence length="338" mass="35239">MPLYALEDLDDALDVTRGFLTPVDRSVWVKLAVVAFFIGGPGANANSVQYTVGGDGNGGVPPGEPIPGLGADLWLVVAAAVAVALVVALAFAVVGSVMEFVFVESLRTETVTVRRYWSRYWRQGLRLFGFRLVVGLFVLGSVLLLSAPLLLSLFGVGGLDGAFPVVLLVVLVPLFVVLALVAGLVNGFTTVFVVPVMMLRGGGVLAGWRRLWPTVVAHWTQYLAYAVVSFLLSILGGVLVGVVTVVAAVVLLIPFGLLFALGIGALAVAEPVGIGVLVVVGVAFGVTLLAVAALVQVPVQTYLRYYALMVLGDVDADLDLVAEQRAAVRSAGPSGESV</sequence>
<keyword evidence="1" id="KW-0472">Membrane</keyword>
<dbReference type="AlphaFoldDB" id="A0ABD5PC80"/>
<dbReference type="Pfam" id="PF24400">
    <property type="entry name" value="DUF7544"/>
    <property type="match status" value="1"/>
</dbReference>
<organism evidence="2 3">
    <name type="scientific">Halobium salinum</name>
    <dbReference type="NCBI Taxonomy" id="1364940"/>
    <lineage>
        <taxon>Archaea</taxon>
        <taxon>Methanobacteriati</taxon>
        <taxon>Methanobacteriota</taxon>
        <taxon>Stenosarchaea group</taxon>
        <taxon>Halobacteria</taxon>
        <taxon>Halobacteriales</taxon>
        <taxon>Haloferacaceae</taxon>
        <taxon>Halobium</taxon>
    </lineage>
</organism>
<comment type="caution">
    <text evidence="2">The sequence shown here is derived from an EMBL/GenBank/DDBJ whole genome shotgun (WGS) entry which is preliminary data.</text>
</comment>
<protein>
    <recommendedName>
        <fullName evidence="4">Glycerophosphoryl diester phosphodiesterase membrane domain-containing protein</fullName>
    </recommendedName>
</protein>
<evidence type="ECO:0000313" key="2">
    <source>
        <dbReference type="EMBL" id="MFC4358293.1"/>
    </source>
</evidence>
<gene>
    <name evidence="2" type="ORF">ACFO0N_10080</name>
</gene>
<proteinExistence type="predicted"/>
<name>A0ABD5PC80_9EURY</name>
<evidence type="ECO:0000256" key="1">
    <source>
        <dbReference type="SAM" id="Phobius"/>
    </source>
</evidence>
<feature type="transmembrane region" description="Helical" evidence="1">
    <location>
        <begin position="124"/>
        <end position="150"/>
    </location>
</feature>
<feature type="transmembrane region" description="Helical" evidence="1">
    <location>
        <begin position="73"/>
        <end position="103"/>
    </location>
</feature>
<dbReference type="InterPro" id="IPR055966">
    <property type="entry name" value="DUF7544"/>
</dbReference>
<dbReference type="Proteomes" id="UP001595921">
    <property type="component" value="Unassembled WGS sequence"/>
</dbReference>
<evidence type="ECO:0000313" key="3">
    <source>
        <dbReference type="Proteomes" id="UP001595921"/>
    </source>
</evidence>
<feature type="transmembrane region" description="Helical" evidence="1">
    <location>
        <begin position="162"/>
        <end position="185"/>
    </location>
</feature>
<evidence type="ECO:0008006" key="4">
    <source>
        <dbReference type="Google" id="ProtNLM"/>
    </source>
</evidence>
<reference evidence="2 3" key="1">
    <citation type="journal article" date="2019" name="Int. J. Syst. Evol. Microbiol.">
        <title>The Global Catalogue of Microorganisms (GCM) 10K type strain sequencing project: providing services to taxonomists for standard genome sequencing and annotation.</title>
        <authorList>
            <consortium name="The Broad Institute Genomics Platform"/>
            <consortium name="The Broad Institute Genome Sequencing Center for Infectious Disease"/>
            <person name="Wu L."/>
            <person name="Ma J."/>
        </authorList>
    </citation>
    <scope>NUCLEOTIDE SEQUENCE [LARGE SCALE GENOMIC DNA]</scope>
    <source>
        <strain evidence="2 3">CGMCC 1.12553</strain>
    </source>
</reference>